<evidence type="ECO:0008006" key="10">
    <source>
        <dbReference type="Google" id="ProtNLM"/>
    </source>
</evidence>
<dbReference type="PANTHER" id="PTHR23504:SF117">
    <property type="entry name" value="MAJOR FACILITATOR SUPERFAMILY PROTEIN"/>
    <property type="match status" value="1"/>
</dbReference>
<feature type="transmembrane region" description="Helical" evidence="7">
    <location>
        <begin position="662"/>
        <end position="683"/>
    </location>
</feature>
<feature type="transmembrane region" description="Helical" evidence="7">
    <location>
        <begin position="127"/>
        <end position="147"/>
    </location>
</feature>
<evidence type="ECO:0000256" key="6">
    <source>
        <dbReference type="SAM" id="MobiDB-lite"/>
    </source>
</evidence>
<evidence type="ECO:0000256" key="4">
    <source>
        <dbReference type="ARBA" id="ARBA00022989"/>
    </source>
</evidence>
<feature type="transmembrane region" description="Helical" evidence="7">
    <location>
        <begin position="68"/>
        <end position="90"/>
    </location>
</feature>
<feature type="transmembrane region" description="Helical" evidence="7">
    <location>
        <begin position="485"/>
        <end position="503"/>
    </location>
</feature>
<dbReference type="Pfam" id="PF07690">
    <property type="entry name" value="MFS_1"/>
    <property type="match status" value="1"/>
</dbReference>
<evidence type="ECO:0000256" key="7">
    <source>
        <dbReference type="SAM" id="Phobius"/>
    </source>
</evidence>
<reference evidence="8 9" key="1">
    <citation type="journal article" date="2024" name="Nat. Commun.">
        <title>Phylogenomics reveals the evolutionary origins of lichenization in chlorophyte algae.</title>
        <authorList>
            <person name="Puginier C."/>
            <person name="Libourel C."/>
            <person name="Otte J."/>
            <person name="Skaloud P."/>
            <person name="Haon M."/>
            <person name="Grisel S."/>
            <person name="Petersen M."/>
            <person name="Berrin J.G."/>
            <person name="Delaux P.M."/>
            <person name="Dal Grande F."/>
            <person name="Keller J."/>
        </authorList>
    </citation>
    <scope>NUCLEOTIDE SEQUENCE [LARGE SCALE GENOMIC DNA]</scope>
    <source>
        <strain evidence="8 9">SAG 216-7</strain>
    </source>
</reference>
<evidence type="ECO:0000256" key="2">
    <source>
        <dbReference type="ARBA" id="ARBA00022448"/>
    </source>
</evidence>
<gene>
    <name evidence="8" type="ORF">WJX75_003874</name>
</gene>
<comment type="subcellular location">
    <subcellularLocation>
        <location evidence="1">Membrane</location>
        <topology evidence="1">Multi-pass membrane protein</topology>
    </subcellularLocation>
</comment>
<keyword evidence="4 7" id="KW-1133">Transmembrane helix</keyword>
<dbReference type="SUPFAM" id="SSF103473">
    <property type="entry name" value="MFS general substrate transporter"/>
    <property type="match status" value="1"/>
</dbReference>
<feature type="transmembrane region" description="Helical" evidence="7">
    <location>
        <begin position="553"/>
        <end position="582"/>
    </location>
</feature>
<feature type="transmembrane region" description="Helical" evidence="7">
    <location>
        <begin position="527"/>
        <end position="546"/>
    </location>
</feature>
<proteinExistence type="predicted"/>
<organism evidence="8 9">
    <name type="scientific">Coccomyxa subellipsoidea</name>
    <dbReference type="NCBI Taxonomy" id="248742"/>
    <lineage>
        <taxon>Eukaryota</taxon>
        <taxon>Viridiplantae</taxon>
        <taxon>Chlorophyta</taxon>
        <taxon>core chlorophytes</taxon>
        <taxon>Trebouxiophyceae</taxon>
        <taxon>Trebouxiophyceae incertae sedis</taxon>
        <taxon>Coccomyxaceae</taxon>
        <taxon>Coccomyxa</taxon>
    </lineage>
</organism>
<keyword evidence="2" id="KW-0813">Transport</keyword>
<dbReference type="InterPro" id="IPR036259">
    <property type="entry name" value="MFS_trans_sf"/>
</dbReference>
<feature type="region of interest" description="Disordered" evidence="6">
    <location>
        <begin position="395"/>
        <end position="417"/>
    </location>
</feature>
<feature type="transmembrane region" description="Helical" evidence="7">
    <location>
        <begin position="636"/>
        <end position="656"/>
    </location>
</feature>
<dbReference type="InterPro" id="IPR001958">
    <property type="entry name" value="Tet-R_TetA/multi-R_MdtG-like"/>
</dbReference>
<feature type="transmembrane region" description="Helical" evidence="7">
    <location>
        <begin position="102"/>
        <end position="121"/>
    </location>
</feature>
<evidence type="ECO:0000256" key="3">
    <source>
        <dbReference type="ARBA" id="ARBA00022692"/>
    </source>
</evidence>
<keyword evidence="9" id="KW-1185">Reference proteome</keyword>
<comment type="caution">
    <text evidence="8">The sequence shown here is derived from an EMBL/GenBank/DDBJ whole genome shotgun (WGS) entry which is preliminary data.</text>
</comment>
<dbReference type="Proteomes" id="UP001491310">
    <property type="component" value="Unassembled WGS sequence"/>
</dbReference>
<keyword evidence="5 7" id="KW-0472">Membrane</keyword>
<accession>A0ABR2YTQ8</accession>
<dbReference type="PANTHER" id="PTHR23504">
    <property type="entry name" value="MAJOR FACILITATOR SUPERFAMILY DOMAIN-CONTAINING PROTEIN 10"/>
    <property type="match status" value="1"/>
</dbReference>
<evidence type="ECO:0000256" key="5">
    <source>
        <dbReference type="ARBA" id="ARBA00023136"/>
    </source>
</evidence>
<evidence type="ECO:0000313" key="9">
    <source>
        <dbReference type="Proteomes" id="UP001491310"/>
    </source>
</evidence>
<dbReference type="EMBL" id="JALJOT010000005">
    <property type="protein sequence ID" value="KAK9915032.1"/>
    <property type="molecule type" value="Genomic_DNA"/>
</dbReference>
<name>A0ABR2YTQ8_9CHLO</name>
<dbReference type="InterPro" id="IPR011701">
    <property type="entry name" value="MFS"/>
</dbReference>
<feature type="transmembrane region" description="Helical" evidence="7">
    <location>
        <begin position="31"/>
        <end position="56"/>
    </location>
</feature>
<dbReference type="Gene3D" id="1.20.1250.20">
    <property type="entry name" value="MFS general substrate transporter like domains"/>
    <property type="match status" value="2"/>
</dbReference>
<protein>
    <recommendedName>
        <fullName evidence="10">MFS general substrate transporter</fullName>
    </recommendedName>
</protein>
<sequence length="686" mass="72448">MEEGTVGLCEAQGDESDIKYIATRRLSSTQLLSMCLAIVVESMNITIAYTIGVYMVRTLLQDSDQSKIATLTGLLSSFYSLGQLTTAFAWGTLSDMYGRKRFILMSNTVSTVSMLWFGLAPSYTSAAAARLVGGLFNCSFTNVRSMIGESTDFTSQAVAFGYLGLAFGVGTVLGPLVGGALSMPCENIGPGFPLCGKGHLNAIRPFFLPCLVTALVSAVAVASNVFLMSETLPRIVEARRAKQLQQEGEAAVPLLIDDLAPGDTVPDIEGGRPPVAPSAEEPVSIADEAPARGSIPILGRSPADRLPRSFRPKHVAHSSPDDIPWLQVGTPFMLTSTVSANVADDMAEFEADNPGRWTEERFRSSSSGFFRRVTMDAAVPSLAAADVGPDVLEDFEARGGGGRHVQAQPPRRAAPSHVSLLSRAIPRSVFADSPDATPRGAQPPELEGIVEEQAQKPADEDAAENGEGSEPADGEPETAWYKDPLVLLSCCGYMMICFMFNMLDELFPIFAAAPIATGGLSFSSADLSLPLSVSGAALMVWSLFIFPTVQTTLGAWMCAVTGLAVTVVLSVALGCTSFLAAAGLSHEAVLAALLAVMILKVCAQQMCFPTSMAIVNRFAPAAYRGAVNGAAQSMASAVRALGPFLGGVMWAVFSGLNVPGHQLFPFIIISATSVATVLLYQFLPRI</sequence>
<feature type="region of interest" description="Disordered" evidence="6">
    <location>
        <begin position="455"/>
        <end position="477"/>
    </location>
</feature>
<evidence type="ECO:0000313" key="8">
    <source>
        <dbReference type="EMBL" id="KAK9915032.1"/>
    </source>
</evidence>
<feature type="transmembrane region" description="Helical" evidence="7">
    <location>
        <begin position="588"/>
        <end position="615"/>
    </location>
</feature>
<dbReference type="PRINTS" id="PR01035">
    <property type="entry name" value="TCRTETA"/>
</dbReference>
<evidence type="ECO:0000256" key="1">
    <source>
        <dbReference type="ARBA" id="ARBA00004141"/>
    </source>
</evidence>
<feature type="transmembrane region" description="Helical" evidence="7">
    <location>
        <begin position="159"/>
        <end position="181"/>
    </location>
</feature>
<keyword evidence="3 7" id="KW-0812">Transmembrane</keyword>
<feature type="transmembrane region" description="Helical" evidence="7">
    <location>
        <begin position="206"/>
        <end position="227"/>
    </location>
</feature>